<dbReference type="InterPro" id="IPR036165">
    <property type="entry name" value="YefM-like_sf"/>
</dbReference>
<dbReference type="NCBIfam" id="TIGR01552">
    <property type="entry name" value="phd_fam"/>
    <property type="match status" value="1"/>
</dbReference>
<dbReference type="Gene3D" id="3.40.1620.10">
    <property type="entry name" value="YefM-like domain"/>
    <property type="match status" value="1"/>
</dbReference>
<dbReference type="AlphaFoldDB" id="A0A919K195"/>
<evidence type="ECO:0000256" key="2">
    <source>
        <dbReference type="RuleBase" id="RU362080"/>
    </source>
</evidence>
<accession>A0A919K195</accession>
<dbReference type="InterPro" id="IPR006442">
    <property type="entry name" value="Antitoxin_Phd/YefM"/>
</dbReference>
<sequence length="85" mass="10003">MLMRWQVQEAKQRFSELLRAAASGEPQIVTKHGEEIAVVLTMSEYRRLKGERMSFTDYLLQEPQVGIDFDFERSRELPREVDLSE</sequence>
<dbReference type="Pfam" id="PF02604">
    <property type="entry name" value="PhdYeFM_antitox"/>
    <property type="match status" value="1"/>
</dbReference>
<proteinExistence type="inferred from homology"/>
<reference evidence="3" key="1">
    <citation type="submission" date="2021-01" db="EMBL/GenBank/DDBJ databases">
        <title>Whole genome shotgun sequence of Actinoplanes rishiriensis NBRC 108556.</title>
        <authorList>
            <person name="Komaki H."/>
            <person name="Tamura T."/>
        </authorList>
    </citation>
    <scope>NUCLEOTIDE SEQUENCE</scope>
    <source>
        <strain evidence="3">NBRC 108556</strain>
    </source>
</reference>
<evidence type="ECO:0000313" key="3">
    <source>
        <dbReference type="EMBL" id="GIE96979.1"/>
    </source>
</evidence>
<keyword evidence="4" id="KW-1185">Reference proteome</keyword>
<comment type="similarity">
    <text evidence="1 2">Belongs to the phD/YefM antitoxin family.</text>
</comment>
<evidence type="ECO:0000313" key="4">
    <source>
        <dbReference type="Proteomes" id="UP000636960"/>
    </source>
</evidence>
<dbReference type="SUPFAM" id="SSF143120">
    <property type="entry name" value="YefM-like"/>
    <property type="match status" value="1"/>
</dbReference>
<evidence type="ECO:0000256" key="1">
    <source>
        <dbReference type="ARBA" id="ARBA00009981"/>
    </source>
</evidence>
<name>A0A919K195_9ACTN</name>
<organism evidence="3 4">
    <name type="scientific">Paractinoplanes rishiriensis</name>
    <dbReference type="NCBI Taxonomy" id="1050105"/>
    <lineage>
        <taxon>Bacteria</taxon>
        <taxon>Bacillati</taxon>
        <taxon>Actinomycetota</taxon>
        <taxon>Actinomycetes</taxon>
        <taxon>Micromonosporales</taxon>
        <taxon>Micromonosporaceae</taxon>
        <taxon>Paractinoplanes</taxon>
    </lineage>
</organism>
<comment type="function">
    <text evidence="2">Antitoxin component of a type II toxin-antitoxin (TA) system.</text>
</comment>
<comment type="caution">
    <text evidence="3">The sequence shown here is derived from an EMBL/GenBank/DDBJ whole genome shotgun (WGS) entry which is preliminary data.</text>
</comment>
<gene>
    <name evidence="3" type="ORF">Ari01nite_44440</name>
</gene>
<protein>
    <recommendedName>
        <fullName evidence="2">Antitoxin</fullName>
    </recommendedName>
</protein>
<dbReference type="Proteomes" id="UP000636960">
    <property type="component" value="Unassembled WGS sequence"/>
</dbReference>
<dbReference type="EMBL" id="BOMV01000054">
    <property type="protein sequence ID" value="GIE96979.1"/>
    <property type="molecule type" value="Genomic_DNA"/>
</dbReference>